<keyword evidence="1" id="KW-0812">Transmembrane</keyword>
<sequence>MVKLYIPATLKRHFVTLCIVSIFSCLGYGAFLSAQFVRRISKEDNTLLHQEMEDYLYWKEQQQKRGEH</sequence>
<dbReference type="Proteomes" id="UP001608902">
    <property type="component" value="Unassembled WGS sequence"/>
</dbReference>
<gene>
    <name evidence="2" type="ORF">AB6A40_001367</name>
</gene>
<reference evidence="2 3" key="1">
    <citation type="submission" date="2024-08" db="EMBL/GenBank/DDBJ databases">
        <title>Gnathostoma spinigerum genome.</title>
        <authorList>
            <person name="Gonzalez-Bertolin B."/>
            <person name="Monzon S."/>
            <person name="Zaballos A."/>
            <person name="Jimenez P."/>
            <person name="Dekumyoy P."/>
            <person name="Varona S."/>
            <person name="Cuesta I."/>
            <person name="Sumanam S."/>
            <person name="Adisakwattana P."/>
            <person name="Gasser R.B."/>
            <person name="Hernandez-Gonzalez A."/>
            <person name="Young N.D."/>
            <person name="Perteguer M.J."/>
        </authorList>
    </citation>
    <scope>NUCLEOTIDE SEQUENCE [LARGE SCALE GENOMIC DNA]</scope>
    <source>
        <strain evidence="2">AL3</strain>
        <tissue evidence="2">Liver</tissue>
    </source>
</reference>
<organism evidence="2 3">
    <name type="scientific">Gnathostoma spinigerum</name>
    <dbReference type="NCBI Taxonomy" id="75299"/>
    <lineage>
        <taxon>Eukaryota</taxon>
        <taxon>Metazoa</taxon>
        <taxon>Ecdysozoa</taxon>
        <taxon>Nematoda</taxon>
        <taxon>Chromadorea</taxon>
        <taxon>Rhabditida</taxon>
        <taxon>Spirurina</taxon>
        <taxon>Gnathostomatomorpha</taxon>
        <taxon>Gnathostomatoidea</taxon>
        <taxon>Gnathostomatidae</taxon>
        <taxon>Gnathostoma</taxon>
    </lineage>
</organism>
<comment type="caution">
    <text evidence="2">The sequence shown here is derived from an EMBL/GenBank/DDBJ whole genome shotgun (WGS) entry which is preliminary data.</text>
</comment>
<dbReference type="AlphaFoldDB" id="A0ABD6E465"/>
<protein>
    <submittedName>
        <fullName evidence="2">Uncharacterized protein</fullName>
    </submittedName>
</protein>
<keyword evidence="3" id="KW-1185">Reference proteome</keyword>
<feature type="transmembrane region" description="Helical" evidence="1">
    <location>
        <begin position="12"/>
        <end position="32"/>
    </location>
</feature>
<dbReference type="EMBL" id="JBGFUD010000499">
    <property type="protein sequence ID" value="MFH4974658.1"/>
    <property type="molecule type" value="Genomic_DNA"/>
</dbReference>
<proteinExistence type="predicted"/>
<evidence type="ECO:0000256" key="1">
    <source>
        <dbReference type="SAM" id="Phobius"/>
    </source>
</evidence>
<keyword evidence="1" id="KW-0472">Membrane</keyword>
<accession>A0ABD6E465</accession>
<evidence type="ECO:0000313" key="3">
    <source>
        <dbReference type="Proteomes" id="UP001608902"/>
    </source>
</evidence>
<dbReference type="PROSITE" id="PS51257">
    <property type="entry name" value="PROKAR_LIPOPROTEIN"/>
    <property type="match status" value="1"/>
</dbReference>
<evidence type="ECO:0000313" key="2">
    <source>
        <dbReference type="EMBL" id="MFH4974658.1"/>
    </source>
</evidence>
<name>A0ABD6E465_9BILA</name>
<keyword evidence="1" id="KW-1133">Transmembrane helix</keyword>